<accession>A0A7C4NPT3</accession>
<evidence type="ECO:0000256" key="3">
    <source>
        <dbReference type="ARBA" id="ARBA00022989"/>
    </source>
</evidence>
<feature type="transmembrane region" description="Helical" evidence="5">
    <location>
        <begin position="64"/>
        <end position="91"/>
    </location>
</feature>
<feature type="domain" description="Peptidase S54 rhomboid" evidence="6">
    <location>
        <begin position="63"/>
        <end position="230"/>
    </location>
</feature>
<dbReference type="InterPro" id="IPR022764">
    <property type="entry name" value="Peptidase_S54_rhomboid_dom"/>
</dbReference>
<comment type="caution">
    <text evidence="7">The sequence shown here is derived from an EMBL/GenBank/DDBJ whole genome shotgun (WGS) entry which is preliminary data.</text>
</comment>
<evidence type="ECO:0000313" key="7">
    <source>
        <dbReference type="EMBL" id="HGQ74129.1"/>
    </source>
</evidence>
<keyword evidence="4 5" id="KW-0472">Membrane</keyword>
<dbReference type="InterPro" id="IPR035952">
    <property type="entry name" value="Rhomboid-like_sf"/>
</dbReference>
<feature type="transmembrane region" description="Helical" evidence="5">
    <location>
        <begin position="103"/>
        <end position="127"/>
    </location>
</feature>
<organism evidence="7">
    <name type="scientific">Staphylothermus marinus</name>
    <dbReference type="NCBI Taxonomy" id="2280"/>
    <lineage>
        <taxon>Archaea</taxon>
        <taxon>Thermoproteota</taxon>
        <taxon>Thermoprotei</taxon>
        <taxon>Desulfurococcales</taxon>
        <taxon>Desulfurococcaceae</taxon>
        <taxon>Staphylothermus</taxon>
    </lineage>
</organism>
<dbReference type="Gene3D" id="1.20.1540.10">
    <property type="entry name" value="Rhomboid-like"/>
    <property type="match status" value="1"/>
</dbReference>
<dbReference type="GO" id="GO:0006508">
    <property type="term" value="P:proteolysis"/>
    <property type="evidence" value="ECO:0007669"/>
    <property type="project" value="UniProtKB-KW"/>
</dbReference>
<dbReference type="PRINTS" id="PR00169">
    <property type="entry name" value="KCHANNEL"/>
</dbReference>
<feature type="transmembrane region" description="Helical" evidence="5">
    <location>
        <begin position="212"/>
        <end position="233"/>
    </location>
</feature>
<dbReference type="InterPro" id="IPR050925">
    <property type="entry name" value="Rhomboid_protease_S54"/>
</dbReference>
<protein>
    <submittedName>
        <fullName evidence="7">Rhomboid family intramembrane serine protease</fullName>
    </submittedName>
</protein>
<evidence type="ECO:0000256" key="2">
    <source>
        <dbReference type="ARBA" id="ARBA00022692"/>
    </source>
</evidence>
<name>A0A7C4NPT3_STAMA</name>
<feature type="transmembrane region" description="Helical" evidence="5">
    <location>
        <begin position="173"/>
        <end position="206"/>
    </location>
</feature>
<dbReference type="PANTHER" id="PTHR43731:SF26">
    <property type="entry name" value="RHOMBOID-LIKE PROTEIN 10, CHLOROPLASTIC"/>
    <property type="match status" value="1"/>
</dbReference>
<dbReference type="EMBL" id="DTBP01000023">
    <property type="protein sequence ID" value="HGQ74129.1"/>
    <property type="molecule type" value="Genomic_DNA"/>
</dbReference>
<keyword evidence="7" id="KW-0378">Hydrolase</keyword>
<comment type="subcellular location">
    <subcellularLocation>
        <location evidence="1">Membrane</location>
        <topology evidence="1">Multi-pass membrane protein</topology>
    </subcellularLocation>
</comment>
<keyword evidence="7" id="KW-0645">Protease</keyword>
<gene>
    <name evidence="7" type="ORF">ENU20_03530</name>
</gene>
<dbReference type="PANTHER" id="PTHR43731">
    <property type="entry name" value="RHOMBOID PROTEASE"/>
    <property type="match status" value="1"/>
</dbReference>
<keyword evidence="2 5" id="KW-0812">Transmembrane</keyword>
<evidence type="ECO:0000256" key="4">
    <source>
        <dbReference type="ARBA" id="ARBA00023136"/>
    </source>
</evidence>
<dbReference type="GO" id="GO:0016020">
    <property type="term" value="C:membrane"/>
    <property type="evidence" value="ECO:0007669"/>
    <property type="project" value="UniProtKB-SubCell"/>
</dbReference>
<dbReference type="AlphaFoldDB" id="A0A7C4NPT3"/>
<evidence type="ECO:0000259" key="6">
    <source>
        <dbReference type="Pfam" id="PF01694"/>
    </source>
</evidence>
<dbReference type="Pfam" id="PF01694">
    <property type="entry name" value="Rhomboid"/>
    <property type="match status" value="1"/>
</dbReference>
<feature type="transmembrane region" description="Helical" evidence="5">
    <location>
        <begin position="15"/>
        <end position="33"/>
    </location>
</feature>
<keyword evidence="3 5" id="KW-1133">Transmembrane helix</keyword>
<reference evidence="7" key="1">
    <citation type="journal article" date="2020" name="mSystems">
        <title>Genome- and Community-Level Interaction Insights into Carbon Utilization and Element Cycling Functions of Hydrothermarchaeota in Hydrothermal Sediment.</title>
        <authorList>
            <person name="Zhou Z."/>
            <person name="Liu Y."/>
            <person name="Xu W."/>
            <person name="Pan J."/>
            <person name="Luo Z.H."/>
            <person name="Li M."/>
        </authorList>
    </citation>
    <scope>NUCLEOTIDE SEQUENCE [LARGE SCALE GENOMIC DNA]</scope>
    <source>
        <strain evidence="7">SpSt-648</strain>
    </source>
</reference>
<sequence length="260" mass="29539">MFIPVSSAAPRRKPFVTILLLLVNIVVFILMYLKPSLILNSSSVDEVQRKLAFIPVALLRGDRLWTLITCMFVHGDIFHLISNMIFLLVFGSAVEGVMGHRRFTIFYILCGLSASLFHILSISIIPQEFILPYYSINPWVTPVIGASGAISGVLGAYLIYYPRSKMTVVYPIILIPLVITIPAWVYVLIWFTIQLFLGMLVLVGYVVSSIAYWAHIGGFLTGVALSPLFMSRVMKMRIKYLRMIEKFFREPLSLYVEEEF</sequence>
<dbReference type="SUPFAM" id="SSF144091">
    <property type="entry name" value="Rhomboid-like"/>
    <property type="match status" value="1"/>
</dbReference>
<evidence type="ECO:0000256" key="5">
    <source>
        <dbReference type="SAM" id="Phobius"/>
    </source>
</evidence>
<evidence type="ECO:0000256" key="1">
    <source>
        <dbReference type="ARBA" id="ARBA00004141"/>
    </source>
</evidence>
<feature type="transmembrane region" description="Helical" evidence="5">
    <location>
        <begin position="139"/>
        <end position="161"/>
    </location>
</feature>
<proteinExistence type="predicted"/>
<dbReference type="GO" id="GO:0004252">
    <property type="term" value="F:serine-type endopeptidase activity"/>
    <property type="evidence" value="ECO:0007669"/>
    <property type="project" value="InterPro"/>
</dbReference>